<comment type="caution">
    <text evidence="2">The sequence shown here is derived from an EMBL/GenBank/DDBJ whole genome shotgun (WGS) entry which is preliminary data.</text>
</comment>
<evidence type="ECO:0000313" key="3">
    <source>
        <dbReference type="Proteomes" id="UP001143474"/>
    </source>
</evidence>
<keyword evidence="3" id="KW-1185">Reference proteome</keyword>
<feature type="compositionally biased region" description="Basic and acidic residues" evidence="1">
    <location>
        <begin position="34"/>
        <end position="64"/>
    </location>
</feature>
<sequence length="64" mass="7339">MSTATRTLHPRAPRFVRRHPSSGRPSPKTPYGVRDTDVSATDDRRQPHTPGDMDDRKDSYFPYP</sequence>
<gene>
    <name evidence="2" type="ORF">GCM10017600_84010</name>
</gene>
<proteinExistence type="predicted"/>
<dbReference type="Proteomes" id="UP001143474">
    <property type="component" value="Unassembled WGS sequence"/>
</dbReference>
<dbReference type="AlphaFoldDB" id="A0A9W6IB96"/>
<feature type="compositionally biased region" description="Basic residues" evidence="1">
    <location>
        <begin position="8"/>
        <end position="21"/>
    </location>
</feature>
<protein>
    <submittedName>
        <fullName evidence="2">Uncharacterized protein</fullName>
    </submittedName>
</protein>
<reference evidence="2" key="1">
    <citation type="journal article" date="2014" name="Int. J. Syst. Evol. Microbiol.">
        <title>Complete genome sequence of Corynebacterium casei LMG S-19264T (=DSM 44701T), isolated from a smear-ripened cheese.</title>
        <authorList>
            <consortium name="US DOE Joint Genome Institute (JGI-PGF)"/>
            <person name="Walter F."/>
            <person name="Albersmeier A."/>
            <person name="Kalinowski J."/>
            <person name="Ruckert C."/>
        </authorList>
    </citation>
    <scope>NUCLEOTIDE SEQUENCE</scope>
    <source>
        <strain evidence="2">VKM Ac-2007</strain>
    </source>
</reference>
<evidence type="ECO:0000256" key="1">
    <source>
        <dbReference type="SAM" id="MobiDB-lite"/>
    </source>
</evidence>
<evidence type="ECO:0000313" key="2">
    <source>
        <dbReference type="EMBL" id="GLK14988.1"/>
    </source>
</evidence>
<accession>A0A9W6IB96</accession>
<reference evidence="2" key="2">
    <citation type="submission" date="2023-01" db="EMBL/GenBank/DDBJ databases">
        <authorList>
            <person name="Sun Q."/>
            <person name="Evtushenko L."/>
        </authorList>
    </citation>
    <scope>NUCLEOTIDE SEQUENCE</scope>
    <source>
        <strain evidence="2">VKM Ac-2007</strain>
    </source>
</reference>
<dbReference type="EMBL" id="BSEV01000040">
    <property type="protein sequence ID" value="GLK14988.1"/>
    <property type="molecule type" value="Genomic_DNA"/>
</dbReference>
<organism evidence="2 3">
    <name type="scientific">Streptosporangium carneum</name>
    <dbReference type="NCBI Taxonomy" id="47481"/>
    <lineage>
        <taxon>Bacteria</taxon>
        <taxon>Bacillati</taxon>
        <taxon>Actinomycetota</taxon>
        <taxon>Actinomycetes</taxon>
        <taxon>Streptosporangiales</taxon>
        <taxon>Streptosporangiaceae</taxon>
        <taxon>Streptosporangium</taxon>
    </lineage>
</organism>
<feature type="region of interest" description="Disordered" evidence="1">
    <location>
        <begin position="1"/>
        <end position="64"/>
    </location>
</feature>
<name>A0A9W6IB96_9ACTN</name>